<evidence type="ECO:0000259" key="1">
    <source>
        <dbReference type="SMART" id="SM01008"/>
    </source>
</evidence>
<feature type="domain" description="Aldehyde oxidase/xanthine dehydrogenase a/b hammerhead" evidence="1">
    <location>
        <begin position="223"/>
        <end position="309"/>
    </location>
</feature>
<dbReference type="SUPFAM" id="SSF56003">
    <property type="entry name" value="Molybdenum cofactor-binding domain"/>
    <property type="match status" value="2"/>
</dbReference>
<dbReference type="PANTHER" id="PTHR47495:SF2">
    <property type="entry name" value="ALDEHYDE DEHYDROGENASE"/>
    <property type="match status" value="1"/>
</dbReference>
<dbReference type="Gene3D" id="3.30.365.10">
    <property type="entry name" value="Aldehyde oxidase/xanthine dehydrogenase, molybdopterin binding domain"/>
    <property type="match status" value="4"/>
</dbReference>
<dbReference type="InterPro" id="IPR012368">
    <property type="entry name" value="OxRdtase_Mopterin-bd_su_IorB"/>
</dbReference>
<organism evidence="2 3">
    <name type="scientific">Hydrotalea sandarakina</name>
    <dbReference type="NCBI Taxonomy" id="1004304"/>
    <lineage>
        <taxon>Bacteria</taxon>
        <taxon>Pseudomonadati</taxon>
        <taxon>Bacteroidota</taxon>
        <taxon>Chitinophagia</taxon>
        <taxon>Chitinophagales</taxon>
        <taxon>Chitinophagaceae</taxon>
        <taxon>Hydrotalea</taxon>
    </lineage>
</organism>
<dbReference type="Pfam" id="PF02738">
    <property type="entry name" value="MoCoBD_1"/>
    <property type="match status" value="1"/>
</dbReference>
<dbReference type="Gene3D" id="3.90.1170.50">
    <property type="entry name" value="Aldehyde oxidase/xanthine dehydrogenase, a/b hammerhead"/>
    <property type="match status" value="1"/>
</dbReference>
<dbReference type="OrthoDB" id="9767994at2"/>
<dbReference type="InterPro" id="IPR008274">
    <property type="entry name" value="AldOxase/xan_DH_MoCoBD1"/>
</dbReference>
<dbReference type="PROSITE" id="PS51318">
    <property type="entry name" value="TAT"/>
    <property type="match status" value="1"/>
</dbReference>
<dbReference type="InterPro" id="IPR000674">
    <property type="entry name" value="Ald_Oxase/Xan_DH_a/b"/>
</dbReference>
<dbReference type="SMART" id="SM01008">
    <property type="entry name" value="Ald_Xan_dh_C"/>
    <property type="match status" value="1"/>
</dbReference>
<sequence>MSESTTTKLHRRQFLKLSGFTGTGLMLGLSLKANGESVIEKITRSYLDKERLETIAANADAYNLTPFVIIEPSGTITIMNPRPEIGQGVFQSVPSLIAEELEVPLDGVTILQTGGQKKYGNGQFAGGSSSVRTSYIQMRQIGAAAKDMLIAAAAQQWGVPVAECYADNAKIIHKPSGKTVGYGAVAEAASKLEVPKNPALKDPKDFKILGKRYPRPDVPLKSTGKAIFGIDVKVPGMVYASIERCPVFGGKLVKYDDTAAKKVKGVIGVETCERDINGHHSVGVAVLAENYWAALQGRKALKVTWDYDGHESFNSNSFAESLRQAAKEEGAIDHEQGNFDKAFADAPVKLEAFYETPVVSHSAIEPMNCICSWYDNNKIEIWASTQVPGRIMDQFTKKYNVPEENITIHVLFSGGGFGRRLYPDYVEEALELSKKVGKPVKSIWTREDDTKMGPFRPMTFSAFKGALDANGNPVAFQHKVIAPTLDGNKNYDKTKTNKTMTEGISEQKYEIPNMKNLFVFHYMPVPLAAWRAVTSTTLAFAHECFLDEMAVAAKKDPMDFRMAMLTKPSDTKTLMQKLREVSKWDTPLPKGWGRGVAQWEFFAGLAGYVIEVSKKGNGIKIEKAYAVIDLGTVVNPDTVEAQVQGAAVMALGAAIKNGITFNNGQTVQSNYNNNPIIRINEMPPVEVHIIANGGPVIKGVGEPGLPPFAPALCNAIYAATGKRIRKLPFDINNIV</sequence>
<dbReference type="PANTHER" id="PTHR47495">
    <property type="entry name" value="ALDEHYDE DEHYDROGENASE"/>
    <property type="match status" value="1"/>
</dbReference>
<dbReference type="AlphaFoldDB" id="A0A2W7RNM7"/>
<dbReference type="InterPro" id="IPR046867">
    <property type="entry name" value="AldOxase/xan_DH_MoCoBD2"/>
</dbReference>
<accession>A0A2W7RNM7</accession>
<gene>
    <name evidence="2" type="ORF">LX80_02647</name>
</gene>
<dbReference type="InterPro" id="IPR052516">
    <property type="entry name" value="N-heterocyclic_Hydroxylase"/>
</dbReference>
<dbReference type="EMBL" id="QKZV01000011">
    <property type="protein sequence ID" value="PZX60080.1"/>
    <property type="molecule type" value="Genomic_DNA"/>
</dbReference>
<name>A0A2W7RNM7_9BACT</name>
<reference evidence="2 3" key="1">
    <citation type="submission" date="2018-06" db="EMBL/GenBank/DDBJ databases">
        <title>Genomic Encyclopedia of Archaeal and Bacterial Type Strains, Phase II (KMG-II): from individual species to whole genera.</title>
        <authorList>
            <person name="Goeker M."/>
        </authorList>
    </citation>
    <scope>NUCLEOTIDE SEQUENCE [LARGE SCALE GENOMIC DNA]</scope>
    <source>
        <strain evidence="2 3">DSM 23241</strain>
    </source>
</reference>
<dbReference type="RefSeq" id="WP_111297136.1">
    <property type="nucleotide sequence ID" value="NZ_QKZV01000011.1"/>
</dbReference>
<evidence type="ECO:0000313" key="3">
    <source>
        <dbReference type="Proteomes" id="UP000249720"/>
    </source>
</evidence>
<dbReference type="PIRSF" id="PIRSF036389">
    <property type="entry name" value="IOR_B"/>
    <property type="match status" value="1"/>
</dbReference>
<comment type="caution">
    <text evidence="2">The sequence shown here is derived from an EMBL/GenBank/DDBJ whole genome shotgun (WGS) entry which is preliminary data.</text>
</comment>
<dbReference type="Proteomes" id="UP000249720">
    <property type="component" value="Unassembled WGS sequence"/>
</dbReference>
<dbReference type="Pfam" id="PF20256">
    <property type="entry name" value="MoCoBD_2"/>
    <property type="match status" value="2"/>
</dbReference>
<dbReference type="GO" id="GO:0016491">
    <property type="term" value="F:oxidoreductase activity"/>
    <property type="evidence" value="ECO:0007669"/>
    <property type="project" value="InterPro"/>
</dbReference>
<proteinExistence type="predicted"/>
<dbReference type="InterPro" id="IPR006311">
    <property type="entry name" value="TAT_signal"/>
</dbReference>
<dbReference type="InterPro" id="IPR037165">
    <property type="entry name" value="AldOxase/xan_DH_Mopterin-bd_sf"/>
</dbReference>
<protein>
    <submittedName>
        <fullName evidence="2">Isoquinoline 1-oxidoreductase beta subunit</fullName>
    </submittedName>
</protein>
<keyword evidence="3" id="KW-1185">Reference proteome</keyword>
<evidence type="ECO:0000313" key="2">
    <source>
        <dbReference type="EMBL" id="PZX60080.1"/>
    </source>
</evidence>